<comment type="subcellular location">
    <subcellularLocation>
        <location evidence="1">Membrane</location>
        <topology evidence="1">Single-pass type I membrane protein</topology>
    </subcellularLocation>
</comment>
<keyword evidence="8 19" id="KW-0547">Nucleotide-binding</keyword>
<organism evidence="22 23">
    <name type="scientific">Brassica oleracea var. oleracea</name>
    <dbReference type="NCBI Taxonomy" id="109376"/>
    <lineage>
        <taxon>Eukaryota</taxon>
        <taxon>Viridiplantae</taxon>
        <taxon>Streptophyta</taxon>
        <taxon>Embryophyta</taxon>
        <taxon>Tracheophyta</taxon>
        <taxon>Spermatophyta</taxon>
        <taxon>Magnoliopsida</taxon>
        <taxon>eudicotyledons</taxon>
        <taxon>Gunneridae</taxon>
        <taxon>Pentapetalae</taxon>
        <taxon>rosids</taxon>
        <taxon>malvids</taxon>
        <taxon>Brassicales</taxon>
        <taxon>Brassicaceae</taxon>
        <taxon>Brassiceae</taxon>
        <taxon>Brassica</taxon>
    </lineage>
</organism>
<dbReference type="AlphaFoldDB" id="A0A0D3B5T8"/>
<dbReference type="FunFam" id="1.10.510.10:FF:000826">
    <property type="entry name" value="Serine/threonine-protein kinase-like protein CCR1"/>
    <property type="match status" value="1"/>
</dbReference>
<dbReference type="GO" id="GO:0004674">
    <property type="term" value="F:protein serine/threonine kinase activity"/>
    <property type="evidence" value="ECO:0007669"/>
    <property type="project" value="UniProtKB-KW"/>
</dbReference>
<keyword evidence="14" id="KW-0675">Receptor</keyword>
<feature type="transmembrane region" description="Helical" evidence="20">
    <location>
        <begin position="444"/>
        <end position="465"/>
    </location>
</feature>
<dbReference type="STRING" id="109376.A0A0D3B5T8"/>
<comment type="subunit">
    <text evidence="2">Homodimer.</text>
</comment>
<keyword evidence="15" id="KW-0325">Glycoprotein</keyword>
<keyword evidence="7" id="KW-0732">Signal</keyword>
<evidence type="ECO:0000256" key="6">
    <source>
        <dbReference type="ARBA" id="ARBA00022692"/>
    </source>
</evidence>
<dbReference type="Gramene" id="Bo3g034130.1">
    <property type="protein sequence ID" value="Bo3g034130.1"/>
    <property type="gene ID" value="Bo3g034130"/>
</dbReference>
<evidence type="ECO:0000256" key="19">
    <source>
        <dbReference type="PROSITE-ProRule" id="PRU10141"/>
    </source>
</evidence>
<dbReference type="HOGENOM" id="CLU_009948_0_0_1"/>
<protein>
    <recommendedName>
        <fullName evidence="3">non-specific serine/threonine protein kinase</fullName>
        <ecNumber evidence="3">2.7.11.1</ecNumber>
    </recommendedName>
</protein>
<dbReference type="Proteomes" id="UP000032141">
    <property type="component" value="Chromosome C3"/>
</dbReference>
<comment type="catalytic activity">
    <reaction evidence="17">
        <text>L-seryl-[protein] + ATP = O-phospho-L-seryl-[protein] + ADP + H(+)</text>
        <dbReference type="Rhea" id="RHEA:17989"/>
        <dbReference type="Rhea" id="RHEA-COMP:9863"/>
        <dbReference type="Rhea" id="RHEA-COMP:11604"/>
        <dbReference type="ChEBI" id="CHEBI:15378"/>
        <dbReference type="ChEBI" id="CHEBI:29999"/>
        <dbReference type="ChEBI" id="CHEBI:30616"/>
        <dbReference type="ChEBI" id="CHEBI:83421"/>
        <dbReference type="ChEBI" id="CHEBI:456216"/>
        <dbReference type="EC" id="2.7.11.1"/>
    </reaction>
</comment>
<evidence type="ECO:0000256" key="16">
    <source>
        <dbReference type="ARBA" id="ARBA00047899"/>
    </source>
</evidence>
<dbReference type="InterPro" id="IPR011009">
    <property type="entry name" value="Kinase-like_dom_sf"/>
</dbReference>
<dbReference type="GO" id="GO:0016020">
    <property type="term" value="C:membrane"/>
    <property type="evidence" value="ECO:0007669"/>
    <property type="project" value="UniProtKB-SubCell"/>
</dbReference>
<dbReference type="PANTHER" id="PTHR47460:SF1">
    <property type="entry name" value="SERINE_THREONINE-PROTEIN KINASE-LIKE PROTEIN ACR4"/>
    <property type="match status" value="1"/>
</dbReference>
<keyword evidence="10 19" id="KW-0067">ATP-binding</keyword>
<evidence type="ECO:0000256" key="3">
    <source>
        <dbReference type="ARBA" id="ARBA00012513"/>
    </source>
</evidence>
<evidence type="ECO:0000256" key="9">
    <source>
        <dbReference type="ARBA" id="ARBA00022777"/>
    </source>
</evidence>
<dbReference type="Gene3D" id="3.30.200.20">
    <property type="entry name" value="Phosphorylase Kinase, domain 1"/>
    <property type="match status" value="1"/>
</dbReference>
<evidence type="ECO:0000313" key="23">
    <source>
        <dbReference type="Proteomes" id="UP000032141"/>
    </source>
</evidence>
<evidence type="ECO:0000256" key="15">
    <source>
        <dbReference type="ARBA" id="ARBA00023180"/>
    </source>
</evidence>
<dbReference type="InterPro" id="IPR001245">
    <property type="entry name" value="Ser-Thr/Tyr_kinase_cat_dom"/>
</dbReference>
<dbReference type="PROSITE" id="PS00107">
    <property type="entry name" value="PROTEIN_KINASE_ATP"/>
    <property type="match status" value="1"/>
</dbReference>
<dbReference type="GO" id="GO:0042803">
    <property type="term" value="F:protein homodimerization activity"/>
    <property type="evidence" value="ECO:0007669"/>
    <property type="project" value="EnsemblPlants"/>
</dbReference>
<dbReference type="PROSITE" id="PS00108">
    <property type="entry name" value="PROTEIN_KINASE_ST"/>
    <property type="match status" value="1"/>
</dbReference>
<dbReference type="SUPFAM" id="SSF50985">
    <property type="entry name" value="RCC1/BLIP-II"/>
    <property type="match status" value="2"/>
</dbReference>
<dbReference type="GO" id="GO:0005524">
    <property type="term" value="F:ATP binding"/>
    <property type="evidence" value="ECO:0007669"/>
    <property type="project" value="UniProtKB-UniRule"/>
</dbReference>
<evidence type="ECO:0000256" key="14">
    <source>
        <dbReference type="ARBA" id="ARBA00023170"/>
    </source>
</evidence>
<dbReference type="OrthoDB" id="61110at2759"/>
<evidence type="ECO:0000256" key="20">
    <source>
        <dbReference type="SAM" id="Phobius"/>
    </source>
</evidence>
<evidence type="ECO:0000256" key="17">
    <source>
        <dbReference type="ARBA" id="ARBA00048679"/>
    </source>
</evidence>
<evidence type="ECO:0000256" key="10">
    <source>
        <dbReference type="ARBA" id="ARBA00022840"/>
    </source>
</evidence>
<evidence type="ECO:0000256" key="4">
    <source>
        <dbReference type="ARBA" id="ARBA00022527"/>
    </source>
</evidence>
<keyword evidence="5" id="KW-0808">Transferase</keyword>
<evidence type="ECO:0000313" key="22">
    <source>
        <dbReference type="EnsemblPlants" id="Bo3g034130.1"/>
    </source>
</evidence>
<keyword evidence="13" id="KW-1015">Disulfide bond</keyword>
<evidence type="ECO:0000256" key="12">
    <source>
        <dbReference type="ARBA" id="ARBA00023136"/>
    </source>
</evidence>
<dbReference type="Pfam" id="PF13540">
    <property type="entry name" value="RCC1_2"/>
    <property type="match status" value="1"/>
</dbReference>
<feature type="transmembrane region" description="Helical" evidence="20">
    <location>
        <begin position="24"/>
        <end position="43"/>
    </location>
</feature>
<evidence type="ECO:0000256" key="13">
    <source>
        <dbReference type="ARBA" id="ARBA00023157"/>
    </source>
</evidence>
<sequence>MFTQSPPSDRFFFLNLHQLKTSEMQIIIFFPFLFITTSLLITVHGYGSTGTIAAAFGSNGFFCAIDASGKQEVICWDRGNTNHSPGEISGYSPPAMSSLSGGEGFLCAITSNTSRAFCWNLQDPSQNLVPKAFQYNSYSSIASGNNHVCAISGLYYSGPDYGPVHCWEYTDTSGVLWNSSFHNPYIDTLMFRKIVSGDGFTCGVTKDGELVCWGPKSNGLGLSDKGEGFEVLASGRNSVCGVSKESGQLQCFGDETEFGEVPNRVRFISLSAGADHYCGIREDDHGVACWGRNVNSSSSAPNTSGFVAISSSDSTTCGVRELDLVLDCWRVHDSTKPDYSPPLELCSPGVCSPRGNCGDGWFAFNASILKESELTSLCSFHDLNICLRCGVDCLEGYFPSSGCNPNADRVCTPCSLCQNSSCYGVCKIPAEKSRKHEQREVRRLVIIIGCSVLGFLVMLVGLSFIPRMTKGSKRDDEERSRMTCCFCFDKNSVEADPDPVPQTGLLPSAVSLGETKIFRLSELKDATHGFKEFNELGRGSFGFVYKAVLSDGVQVAVKRANAATIIHSNNRGFESELEVLCKIRHNNIVNLLGYCSEMGERLLVYEHMPHGTLQDHLHGDLSQLDWSMRLKIMLQAARGLDYLHNEVDPPVIHRDVKTSNILLDGEMCARIADFGLVSSSERDSSKSDREGDVYDFGIVLLEMLSGRKANDRESDPPGVAEWAVPLIRKGKAAAIIDRNIGLPRNVEPLLKLAELAELAVRENPSERPSMRNLLSFLDLIVKTGLTF</sequence>
<keyword evidence="9" id="KW-0418">Kinase</keyword>
<dbReference type="EC" id="2.7.11.1" evidence="3"/>
<reference evidence="22" key="2">
    <citation type="submission" date="2015-03" db="UniProtKB">
        <authorList>
            <consortium name="EnsemblPlants"/>
        </authorList>
    </citation>
    <scope>IDENTIFICATION</scope>
</reference>
<evidence type="ECO:0000256" key="1">
    <source>
        <dbReference type="ARBA" id="ARBA00004479"/>
    </source>
</evidence>
<evidence type="ECO:0000256" key="2">
    <source>
        <dbReference type="ARBA" id="ARBA00011738"/>
    </source>
</evidence>
<dbReference type="SMART" id="SM00220">
    <property type="entry name" value="S_TKc"/>
    <property type="match status" value="1"/>
</dbReference>
<dbReference type="InterPro" id="IPR017441">
    <property type="entry name" value="Protein_kinase_ATP_BS"/>
</dbReference>
<dbReference type="Pfam" id="PF07714">
    <property type="entry name" value="PK_Tyr_Ser-Thr"/>
    <property type="match status" value="1"/>
</dbReference>
<proteinExistence type="predicted"/>
<comment type="function">
    <text evidence="18">Serine/threonine-protein kinase with low activity.</text>
</comment>
<keyword evidence="11 20" id="KW-1133">Transmembrane helix</keyword>
<name>A0A0D3B5T8_BRAOL</name>
<evidence type="ECO:0000259" key="21">
    <source>
        <dbReference type="PROSITE" id="PS50011"/>
    </source>
</evidence>
<keyword evidence="12 20" id="KW-0472">Membrane</keyword>
<dbReference type="OMA" id="NTSRAFC"/>
<dbReference type="PROSITE" id="PS50011">
    <property type="entry name" value="PROTEIN_KINASE_DOM"/>
    <property type="match status" value="1"/>
</dbReference>
<dbReference type="eggNOG" id="ENOG502QUN0">
    <property type="taxonomic scope" value="Eukaryota"/>
</dbReference>
<dbReference type="FunFam" id="3.30.200.20:FF:000357">
    <property type="entry name" value="serine/threonine-protein kinase-like protein CCR1"/>
    <property type="match status" value="1"/>
</dbReference>
<dbReference type="Gene3D" id="2.130.10.30">
    <property type="entry name" value="Regulator of chromosome condensation 1/beta-lactamase-inhibitor protein II"/>
    <property type="match status" value="2"/>
</dbReference>
<dbReference type="KEGG" id="boe:106329173"/>
<dbReference type="InterPro" id="IPR008271">
    <property type="entry name" value="Ser/Thr_kinase_AS"/>
</dbReference>
<evidence type="ECO:0000256" key="18">
    <source>
        <dbReference type="ARBA" id="ARBA00054793"/>
    </source>
</evidence>
<dbReference type="GeneID" id="106329173"/>
<dbReference type="InterPro" id="IPR009091">
    <property type="entry name" value="RCC1/BLIP-II"/>
</dbReference>
<reference evidence="22 23" key="1">
    <citation type="journal article" date="2014" name="Genome Biol.">
        <title>Transcriptome and methylome profiling reveals relics of genome dominance in the mesopolyploid Brassica oleracea.</title>
        <authorList>
            <person name="Parkin I.A."/>
            <person name="Koh C."/>
            <person name="Tang H."/>
            <person name="Robinson S.J."/>
            <person name="Kagale S."/>
            <person name="Clarke W.E."/>
            <person name="Town C.D."/>
            <person name="Nixon J."/>
            <person name="Krishnakumar V."/>
            <person name="Bidwell S.L."/>
            <person name="Denoeud F."/>
            <person name="Belcram H."/>
            <person name="Links M.G."/>
            <person name="Just J."/>
            <person name="Clarke C."/>
            <person name="Bender T."/>
            <person name="Huebert T."/>
            <person name="Mason A.S."/>
            <person name="Pires J.C."/>
            <person name="Barker G."/>
            <person name="Moore J."/>
            <person name="Walley P.G."/>
            <person name="Manoli S."/>
            <person name="Batley J."/>
            <person name="Edwards D."/>
            <person name="Nelson M.N."/>
            <person name="Wang X."/>
            <person name="Paterson A.H."/>
            <person name="King G."/>
            <person name="Bancroft I."/>
            <person name="Chalhoub B."/>
            <person name="Sharpe A.G."/>
        </authorList>
    </citation>
    <scope>NUCLEOTIDE SEQUENCE</scope>
    <source>
        <strain evidence="22 23">cv. TO1000</strain>
    </source>
</reference>
<dbReference type="Gene3D" id="1.10.510.10">
    <property type="entry name" value="Transferase(Phosphotransferase) domain 1"/>
    <property type="match status" value="1"/>
</dbReference>
<comment type="catalytic activity">
    <reaction evidence="16">
        <text>L-threonyl-[protein] + ATP = O-phospho-L-threonyl-[protein] + ADP + H(+)</text>
        <dbReference type="Rhea" id="RHEA:46608"/>
        <dbReference type="Rhea" id="RHEA-COMP:11060"/>
        <dbReference type="Rhea" id="RHEA-COMP:11605"/>
        <dbReference type="ChEBI" id="CHEBI:15378"/>
        <dbReference type="ChEBI" id="CHEBI:30013"/>
        <dbReference type="ChEBI" id="CHEBI:30616"/>
        <dbReference type="ChEBI" id="CHEBI:61977"/>
        <dbReference type="ChEBI" id="CHEBI:456216"/>
        <dbReference type="EC" id="2.7.11.1"/>
    </reaction>
</comment>
<keyword evidence="4" id="KW-0723">Serine/threonine-protein kinase</keyword>
<keyword evidence="6 20" id="KW-0812">Transmembrane</keyword>
<dbReference type="SUPFAM" id="SSF56112">
    <property type="entry name" value="Protein kinase-like (PK-like)"/>
    <property type="match status" value="1"/>
</dbReference>
<accession>A0A0D3B5T8</accession>
<dbReference type="PANTHER" id="PTHR47460">
    <property type="entry name" value="SERINE/THREONINE-PROTEIN KINASE-LIKE PROTEIN ACR4"/>
    <property type="match status" value="1"/>
</dbReference>
<dbReference type="RefSeq" id="XP_013623240.1">
    <property type="nucleotide sequence ID" value="XM_013767786.1"/>
</dbReference>
<evidence type="ECO:0000256" key="7">
    <source>
        <dbReference type="ARBA" id="ARBA00022729"/>
    </source>
</evidence>
<feature type="domain" description="Protein kinase" evidence="21">
    <location>
        <begin position="530"/>
        <end position="780"/>
    </location>
</feature>
<dbReference type="InterPro" id="IPR000719">
    <property type="entry name" value="Prot_kinase_dom"/>
</dbReference>
<evidence type="ECO:0000256" key="11">
    <source>
        <dbReference type="ARBA" id="ARBA00022989"/>
    </source>
</evidence>
<feature type="binding site" evidence="19">
    <location>
        <position position="558"/>
    </location>
    <ligand>
        <name>ATP</name>
        <dbReference type="ChEBI" id="CHEBI:30616"/>
    </ligand>
</feature>
<evidence type="ECO:0000256" key="5">
    <source>
        <dbReference type="ARBA" id="ARBA00022679"/>
    </source>
</evidence>
<evidence type="ECO:0000256" key="8">
    <source>
        <dbReference type="ARBA" id="ARBA00022741"/>
    </source>
</evidence>
<dbReference type="EnsemblPlants" id="Bo3g034130.1">
    <property type="protein sequence ID" value="Bo3g034130.1"/>
    <property type="gene ID" value="Bo3g034130"/>
</dbReference>
<dbReference type="FunFam" id="1.10.510.10:FF:000940">
    <property type="entry name" value="Serine/threonine-protein kinase-like protein CCR1"/>
    <property type="match status" value="1"/>
</dbReference>
<keyword evidence="23" id="KW-1185">Reference proteome</keyword>